<dbReference type="SUPFAM" id="SSF51905">
    <property type="entry name" value="FAD/NAD(P)-binding domain"/>
    <property type="match status" value="1"/>
</dbReference>
<keyword evidence="1" id="KW-0560">Oxidoreductase</keyword>
<evidence type="ECO:0000313" key="4">
    <source>
        <dbReference type="Proteomes" id="UP000199223"/>
    </source>
</evidence>
<dbReference type="Gene3D" id="3.50.50.60">
    <property type="entry name" value="FAD/NAD(P)-binding domain"/>
    <property type="match status" value="1"/>
</dbReference>
<feature type="domain" description="FAD dependent oxidoreductase" evidence="2">
    <location>
        <begin position="2"/>
        <end position="316"/>
    </location>
</feature>
<sequence>MRVAIIGGGVAGAGLAYFLGRLGAEVTLIDAGEATASHVPAALLNPVRGQAGQVDARALAGLRCTWALLGALDAAGHRVPHARSGVLRPVPDDRTRSRFERHLPAELPHRWLAPGNAPAPLAPGWAHVLWLPDGGWVDGQAFTDALIAASGARVRRERALAWTPHEVRTETATLHADAVAFCGGSVGASWASEAGAEAPRTHRMGTLLRLDRAVSDLPLSFGAYLSPAARGGVLGGTFETPAPTWRPPQFPLASLDWLLDKGEALAGLRGTRITGHWTGSRLSGLRAEQDARGVWHLSGLSSKGFLLGPLLASGLAREMTGQASSAVPSRRG</sequence>
<evidence type="ECO:0000313" key="3">
    <source>
        <dbReference type="EMBL" id="SEI99880.1"/>
    </source>
</evidence>
<name>A0A1H6VGR1_9DEIO</name>
<accession>A0A1H6VGR1</accession>
<gene>
    <name evidence="3" type="ORF">SAMN04488058_10357</name>
</gene>
<evidence type="ECO:0000259" key="2">
    <source>
        <dbReference type="Pfam" id="PF01266"/>
    </source>
</evidence>
<dbReference type="PANTHER" id="PTHR13847:SF289">
    <property type="entry name" value="GLYCINE OXIDASE"/>
    <property type="match status" value="1"/>
</dbReference>
<protein>
    <submittedName>
        <fullName evidence="3">Glycine/D-amino acid oxidase</fullName>
    </submittedName>
</protein>
<reference evidence="4" key="1">
    <citation type="submission" date="2016-10" db="EMBL/GenBank/DDBJ databases">
        <authorList>
            <person name="Varghese N."/>
            <person name="Submissions S."/>
        </authorList>
    </citation>
    <scope>NUCLEOTIDE SEQUENCE [LARGE SCALE GENOMIC DNA]</scope>
    <source>
        <strain evidence="4">CGMCC 1.10218</strain>
    </source>
</reference>
<dbReference type="AlphaFoldDB" id="A0A1H6VGR1"/>
<dbReference type="OrthoDB" id="61603at2"/>
<dbReference type="Pfam" id="PF01266">
    <property type="entry name" value="DAO"/>
    <property type="match status" value="1"/>
</dbReference>
<keyword evidence="4" id="KW-1185">Reference proteome</keyword>
<dbReference type="GO" id="GO:0005737">
    <property type="term" value="C:cytoplasm"/>
    <property type="evidence" value="ECO:0007669"/>
    <property type="project" value="TreeGrafter"/>
</dbReference>
<organism evidence="3 4">
    <name type="scientific">Deinococcus reticulitermitis</name>
    <dbReference type="NCBI Taxonomy" id="856736"/>
    <lineage>
        <taxon>Bacteria</taxon>
        <taxon>Thermotogati</taxon>
        <taxon>Deinococcota</taxon>
        <taxon>Deinococci</taxon>
        <taxon>Deinococcales</taxon>
        <taxon>Deinococcaceae</taxon>
        <taxon>Deinococcus</taxon>
    </lineage>
</organism>
<dbReference type="InterPro" id="IPR036188">
    <property type="entry name" value="FAD/NAD-bd_sf"/>
</dbReference>
<dbReference type="RefSeq" id="WP_092263772.1">
    <property type="nucleotide sequence ID" value="NZ_FNZA01000003.1"/>
</dbReference>
<proteinExistence type="predicted"/>
<dbReference type="Gene3D" id="3.30.9.10">
    <property type="entry name" value="D-Amino Acid Oxidase, subunit A, domain 2"/>
    <property type="match status" value="1"/>
</dbReference>
<dbReference type="GO" id="GO:0016491">
    <property type="term" value="F:oxidoreductase activity"/>
    <property type="evidence" value="ECO:0007669"/>
    <property type="project" value="UniProtKB-KW"/>
</dbReference>
<dbReference type="Proteomes" id="UP000199223">
    <property type="component" value="Unassembled WGS sequence"/>
</dbReference>
<dbReference type="STRING" id="856736.SAMN04488058_10357"/>
<evidence type="ECO:0000256" key="1">
    <source>
        <dbReference type="ARBA" id="ARBA00023002"/>
    </source>
</evidence>
<dbReference type="EMBL" id="FNZA01000003">
    <property type="protein sequence ID" value="SEI99880.1"/>
    <property type="molecule type" value="Genomic_DNA"/>
</dbReference>
<dbReference type="InterPro" id="IPR006076">
    <property type="entry name" value="FAD-dep_OxRdtase"/>
</dbReference>
<dbReference type="PANTHER" id="PTHR13847">
    <property type="entry name" value="SARCOSINE DEHYDROGENASE-RELATED"/>
    <property type="match status" value="1"/>
</dbReference>